<accession>A0A068SP76</accession>
<keyword evidence="2" id="KW-1185">Reference proteome</keyword>
<name>A0A068SP76_NEOGA</name>
<evidence type="ECO:0000313" key="2">
    <source>
        <dbReference type="Proteomes" id="UP000028181"/>
    </source>
</evidence>
<reference evidence="2" key="1">
    <citation type="journal article" date="2014" name="BMC Genomics">
        <title>Genome sequencing of two Neorhizobium galegae strains reveals a noeT gene responsible for the unusual acetylation of the nodulation factors.</title>
        <authorList>
            <person name="Osterman J."/>
            <person name="Marsh J."/>
            <person name="Laine P.K."/>
            <person name="Zeng Z."/>
            <person name="Alatalo E."/>
            <person name="Sullivan J.T."/>
            <person name="Young J.P."/>
            <person name="Thomas-Oates J."/>
            <person name="Paulin L."/>
            <person name="Lindstrom K."/>
        </authorList>
    </citation>
    <scope>NUCLEOTIDE SEQUENCE [LARGE SCALE GENOMIC DNA]</scope>
    <source>
        <strain evidence="2">HAMBI 540</strain>
    </source>
</reference>
<dbReference type="KEGG" id="ngg:RG540_CH19330"/>
<protein>
    <submittedName>
        <fullName evidence="1">Uncharacterized protein</fullName>
    </submittedName>
</protein>
<proteinExistence type="predicted"/>
<dbReference type="AlphaFoldDB" id="A0A068SP76"/>
<dbReference type="EMBL" id="HG938353">
    <property type="protein sequence ID" value="CDN48102.1"/>
    <property type="molecule type" value="Genomic_DNA"/>
</dbReference>
<dbReference type="PATRIC" id="fig|1028800.3.peg.1947"/>
<gene>
    <name evidence="1" type="ORF">RG540_CH19330</name>
</gene>
<sequence length="43" mass="4748">MICDVGQAALDHHRLESGKPGIQTTKQIDTQSDLALAYFRFTA</sequence>
<organism evidence="1 2">
    <name type="scientific">Neorhizobium galegae bv. orientalis str. HAMBI 540</name>
    <dbReference type="NCBI Taxonomy" id="1028800"/>
    <lineage>
        <taxon>Bacteria</taxon>
        <taxon>Pseudomonadati</taxon>
        <taxon>Pseudomonadota</taxon>
        <taxon>Alphaproteobacteria</taxon>
        <taxon>Hyphomicrobiales</taxon>
        <taxon>Rhizobiaceae</taxon>
        <taxon>Rhizobium/Agrobacterium group</taxon>
        <taxon>Neorhizobium</taxon>
    </lineage>
</organism>
<dbReference type="HOGENOM" id="CLU_3236607_0_0_5"/>
<evidence type="ECO:0000313" key="1">
    <source>
        <dbReference type="EMBL" id="CDN48102.1"/>
    </source>
</evidence>
<dbReference type="Proteomes" id="UP000028181">
    <property type="component" value="Chromosome I"/>
</dbReference>